<evidence type="ECO:0000256" key="1">
    <source>
        <dbReference type="ARBA" id="ARBA00022837"/>
    </source>
</evidence>
<feature type="compositionally biased region" description="Basic and acidic residues" evidence="2">
    <location>
        <begin position="348"/>
        <end position="363"/>
    </location>
</feature>
<evidence type="ECO:0000313" key="3">
    <source>
        <dbReference type="EMBL" id="USP74272.1"/>
    </source>
</evidence>
<accession>A0A9Q9DP82</accession>
<dbReference type="Proteomes" id="UP001056012">
    <property type="component" value="Chromosome 1"/>
</dbReference>
<feature type="compositionally biased region" description="Basic and acidic residues" evidence="2">
    <location>
        <begin position="321"/>
        <end position="336"/>
    </location>
</feature>
<dbReference type="PROSITE" id="PS00018">
    <property type="entry name" value="EF_HAND_1"/>
    <property type="match status" value="4"/>
</dbReference>
<feature type="compositionally biased region" description="Polar residues" evidence="2">
    <location>
        <begin position="364"/>
        <end position="379"/>
    </location>
</feature>
<evidence type="ECO:0008006" key="5">
    <source>
        <dbReference type="Google" id="ProtNLM"/>
    </source>
</evidence>
<reference evidence="3" key="1">
    <citation type="submission" date="2021-12" db="EMBL/GenBank/DDBJ databases">
        <title>Curvularia clavata genome.</title>
        <authorList>
            <person name="Cao Y."/>
        </authorList>
    </citation>
    <scope>NUCLEOTIDE SEQUENCE</scope>
    <source>
        <strain evidence="3">Yc1106</strain>
    </source>
</reference>
<dbReference type="EMBL" id="CP089274">
    <property type="protein sequence ID" value="USP74272.1"/>
    <property type="molecule type" value="Genomic_DNA"/>
</dbReference>
<dbReference type="PANTHER" id="PTHR38703">
    <property type="entry name" value="CHROMOSOME 8, WHOLE GENOME SHOTGUN SEQUENCE"/>
    <property type="match status" value="1"/>
</dbReference>
<feature type="compositionally biased region" description="Polar residues" evidence="2">
    <location>
        <begin position="310"/>
        <end position="319"/>
    </location>
</feature>
<keyword evidence="4" id="KW-1185">Reference proteome</keyword>
<organism evidence="3 4">
    <name type="scientific">Curvularia clavata</name>
    <dbReference type="NCBI Taxonomy" id="95742"/>
    <lineage>
        <taxon>Eukaryota</taxon>
        <taxon>Fungi</taxon>
        <taxon>Dikarya</taxon>
        <taxon>Ascomycota</taxon>
        <taxon>Pezizomycotina</taxon>
        <taxon>Dothideomycetes</taxon>
        <taxon>Pleosporomycetidae</taxon>
        <taxon>Pleosporales</taxon>
        <taxon>Pleosporineae</taxon>
        <taxon>Pleosporaceae</taxon>
        <taxon>Curvularia</taxon>
    </lineage>
</organism>
<dbReference type="PANTHER" id="PTHR38703:SF1">
    <property type="entry name" value="ALLERGEN"/>
    <property type="match status" value="1"/>
</dbReference>
<sequence>MDKAKAAITEFMGKSGHHDTTVHEAVAPAVQHEVIKPHVHEEINTAIDKEVHQDHYHRTIQPIQDREVLPEKHTAKLGAVQHREFDHRDMEGTKRALIDEQARFADERRVEETTHSQSVAPTIGGEHIHHVSVPQHYFPFIVKADIFKHIHETIQPVVQKETIQPSVVHTTVPIHEVHHNKATHHETTALPAMTMEQFKAKGGSLTGREERYDEFDGVPKNIGGVSTLAASEGLSHKTTPHSHTAPHSSARHGDFETRNPLDRNNDGRVDAHDLKSGSHNQTGAYAGGYETRNPMDRNNDGKVDARDLKSQTGTHSGTHNPMDRNNDGKVDARDLKSQTGTHAGTHNPMDRNNDGKVDAHDLSKTGSHNRSSVDSSDLNDPSRDKHMGATGTLDPQGRPHGVSDKGDLAHRPNEDGGLPRALTEDVSKARPHTQAEEEQVRLLQEKKGQQ</sequence>
<protein>
    <recommendedName>
        <fullName evidence="5">Allergen</fullName>
    </recommendedName>
</protein>
<feature type="compositionally biased region" description="Basic and acidic residues" evidence="2">
    <location>
        <begin position="251"/>
        <end position="276"/>
    </location>
</feature>
<proteinExistence type="predicted"/>
<dbReference type="VEuPathDB" id="FungiDB:yc1106_01546"/>
<feature type="compositionally biased region" description="Basic and acidic residues" evidence="2">
    <location>
        <begin position="401"/>
        <end position="414"/>
    </location>
</feature>
<dbReference type="InterPro" id="IPR018247">
    <property type="entry name" value="EF_Hand_1_Ca_BS"/>
</dbReference>
<feature type="compositionally biased region" description="Basic and acidic residues" evidence="2">
    <location>
        <begin position="293"/>
        <end position="309"/>
    </location>
</feature>
<evidence type="ECO:0000313" key="4">
    <source>
        <dbReference type="Proteomes" id="UP001056012"/>
    </source>
</evidence>
<evidence type="ECO:0000256" key="2">
    <source>
        <dbReference type="SAM" id="MobiDB-lite"/>
    </source>
</evidence>
<dbReference type="AlphaFoldDB" id="A0A9Q9DP82"/>
<feature type="region of interest" description="Disordered" evidence="2">
    <location>
        <begin position="233"/>
        <end position="450"/>
    </location>
</feature>
<feature type="compositionally biased region" description="Basic and acidic residues" evidence="2">
    <location>
        <begin position="422"/>
        <end position="450"/>
    </location>
</feature>
<dbReference type="SUPFAM" id="SSF47473">
    <property type="entry name" value="EF-hand"/>
    <property type="match status" value="1"/>
</dbReference>
<dbReference type="OrthoDB" id="2118965at2759"/>
<keyword evidence="1" id="KW-0106">Calcium</keyword>
<gene>
    <name evidence="3" type="ORF">yc1106_01546</name>
</gene>
<dbReference type="InterPro" id="IPR011992">
    <property type="entry name" value="EF-hand-dom_pair"/>
</dbReference>
<name>A0A9Q9DP82_CURCL</name>